<sequence length="149" mass="17305">MKILLFLVFIIVVAGSLLFLIYTYENKISLVKKQLIASQEQFYKLKEKYNQLNSLKNNPSIMFLDLTEHTGLLTKDSIVYLSPNELAPTLQKLDISMEVYILDKALCDKTVWYYVSLPIDTNINSRGWVKEDSFSNFLDRSSYTEIIKC</sequence>
<protein>
    <submittedName>
        <fullName evidence="2">Uncharacterized protein</fullName>
    </submittedName>
</protein>
<evidence type="ECO:0000313" key="5">
    <source>
        <dbReference type="Proteomes" id="UP000473681"/>
    </source>
</evidence>
<comment type="caution">
    <text evidence="2">The sequence shown here is derived from an EMBL/GenBank/DDBJ whole genome shotgun (WGS) entry which is preliminary data.</text>
</comment>
<keyword evidence="1" id="KW-0812">Transmembrane</keyword>
<gene>
    <name evidence="2" type="ORF">EXM65_05350</name>
    <name evidence="3" type="ORF">FDB51_07080</name>
</gene>
<evidence type="ECO:0000256" key="1">
    <source>
        <dbReference type="SAM" id="Phobius"/>
    </source>
</evidence>
<organism evidence="2 4">
    <name type="scientific">Clostridium botulinum</name>
    <dbReference type="NCBI Taxonomy" id="1491"/>
    <lineage>
        <taxon>Bacteria</taxon>
        <taxon>Bacillati</taxon>
        <taxon>Bacillota</taxon>
        <taxon>Clostridia</taxon>
        <taxon>Eubacteriales</taxon>
        <taxon>Clostridiaceae</taxon>
        <taxon>Clostridium</taxon>
    </lineage>
</organism>
<dbReference type="OrthoDB" id="1925115at2"/>
<evidence type="ECO:0000313" key="4">
    <source>
        <dbReference type="Proteomes" id="UP000472355"/>
    </source>
</evidence>
<dbReference type="AlphaFoldDB" id="A0A0L9YB73"/>
<dbReference type="RefSeq" id="WP_017825214.1">
    <property type="nucleotide sequence ID" value="NZ_CP070936.1"/>
</dbReference>
<dbReference type="EMBL" id="SGKU01000010">
    <property type="protein sequence ID" value="NFA42018.1"/>
    <property type="molecule type" value="Genomic_DNA"/>
</dbReference>
<dbReference type="EMBL" id="SWVK01000007">
    <property type="protein sequence ID" value="NFN34904.1"/>
    <property type="molecule type" value="Genomic_DNA"/>
</dbReference>
<proteinExistence type="predicted"/>
<reference evidence="2 4" key="1">
    <citation type="submission" date="2019-02" db="EMBL/GenBank/DDBJ databases">
        <title>Genome sequencing of Clostridium botulinum clinical isolates.</title>
        <authorList>
            <person name="Brunt J."/>
            <person name="Van Vliet A.H.M."/>
            <person name="Stringer S.C."/>
            <person name="Grant K.A."/>
            <person name="Carter A.C."/>
            <person name="Peck M.W."/>
        </authorList>
    </citation>
    <scope>NUCLEOTIDE SEQUENCE [LARGE SCALE GENOMIC DNA]</scope>
    <source>
        <strain evidence="2 4">H113700579</strain>
    </source>
</reference>
<dbReference type="Proteomes" id="UP000472355">
    <property type="component" value="Unassembled WGS sequence"/>
</dbReference>
<evidence type="ECO:0000313" key="2">
    <source>
        <dbReference type="EMBL" id="NFA42018.1"/>
    </source>
</evidence>
<keyword evidence="1" id="KW-0472">Membrane</keyword>
<feature type="transmembrane region" description="Helical" evidence="1">
    <location>
        <begin position="6"/>
        <end position="24"/>
    </location>
</feature>
<dbReference type="Proteomes" id="UP000473681">
    <property type="component" value="Unassembled WGS sequence"/>
</dbReference>
<reference evidence="3 5" key="2">
    <citation type="submission" date="2019-04" db="EMBL/GenBank/DDBJ databases">
        <title>Genome sequencing of Clostridium botulinum Groups I-IV and Clostridium butyricum.</title>
        <authorList>
            <person name="Brunt J."/>
            <person name="Van Vliet A.H.M."/>
            <person name="Stringer S.C."/>
            <person name="Carter A.T."/>
            <person name="Peck M.W."/>
        </authorList>
    </citation>
    <scope>NUCLEOTIDE SEQUENCE [LARGE SCALE GENOMIC DNA]</scope>
    <source>
        <strain evidence="3 5">CB-K-33E</strain>
    </source>
</reference>
<evidence type="ECO:0000313" key="3">
    <source>
        <dbReference type="EMBL" id="NFN34904.1"/>
    </source>
</evidence>
<name>A0A0L9YB73_CLOBO</name>
<accession>A0A0L9YB73</accession>
<keyword evidence="1" id="KW-1133">Transmembrane helix</keyword>